<gene>
    <name evidence="4" type="ORF">KI387_001270</name>
</gene>
<dbReference type="EMBL" id="JAHRHJ020000001">
    <property type="protein sequence ID" value="KAH9329162.1"/>
    <property type="molecule type" value="Genomic_DNA"/>
</dbReference>
<keyword evidence="1" id="KW-0547">Nucleotide-binding</keyword>
<dbReference type="GO" id="GO:0016301">
    <property type="term" value="F:kinase activity"/>
    <property type="evidence" value="ECO:0007669"/>
    <property type="project" value="TreeGrafter"/>
</dbReference>
<dbReference type="GO" id="GO:0005524">
    <property type="term" value="F:ATP binding"/>
    <property type="evidence" value="ECO:0007669"/>
    <property type="project" value="UniProtKB-KW"/>
</dbReference>
<reference evidence="4 5" key="1">
    <citation type="journal article" date="2021" name="Nat. Plants">
        <title>The Taxus genome provides insights into paclitaxel biosynthesis.</title>
        <authorList>
            <person name="Xiong X."/>
            <person name="Gou J."/>
            <person name="Liao Q."/>
            <person name="Li Y."/>
            <person name="Zhou Q."/>
            <person name="Bi G."/>
            <person name="Li C."/>
            <person name="Du R."/>
            <person name="Wang X."/>
            <person name="Sun T."/>
            <person name="Guo L."/>
            <person name="Liang H."/>
            <person name="Lu P."/>
            <person name="Wu Y."/>
            <person name="Zhang Z."/>
            <person name="Ro D.K."/>
            <person name="Shang Y."/>
            <person name="Huang S."/>
            <person name="Yan J."/>
        </authorList>
    </citation>
    <scope>NUCLEOTIDE SEQUENCE [LARGE SCALE GENOMIC DNA]</scope>
    <source>
        <strain evidence="4">Ta-2019</strain>
    </source>
</reference>
<dbReference type="PANTHER" id="PTHR46008:SF2">
    <property type="entry name" value="LEAF RUST 10 DISEASE-RESISTANCE LOCUS RECEPTOR-LIKE PROTEIN KINASE-LIKE 1.4"/>
    <property type="match status" value="1"/>
</dbReference>
<protein>
    <submittedName>
        <fullName evidence="4">Uncharacterized protein</fullName>
    </submittedName>
</protein>
<comment type="caution">
    <text evidence="4">The sequence shown here is derived from an EMBL/GenBank/DDBJ whole genome shotgun (WGS) entry which is preliminary data.</text>
</comment>
<evidence type="ECO:0000256" key="3">
    <source>
        <dbReference type="SAM" id="MobiDB-lite"/>
    </source>
</evidence>
<dbReference type="Gene3D" id="1.10.510.10">
    <property type="entry name" value="Transferase(Phosphotransferase) domain 1"/>
    <property type="match status" value="1"/>
</dbReference>
<keyword evidence="2" id="KW-0067">ATP-binding</keyword>
<proteinExistence type="predicted"/>
<dbReference type="AlphaFoldDB" id="A0AA38GX09"/>
<evidence type="ECO:0000256" key="2">
    <source>
        <dbReference type="ARBA" id="ARBA00022840"/>
    </source>
</evidence>
<dbReference type="PANTHER" id="PTHR46008">
    <property type="entry name" value="LEAF RUST 10 DISEASE-RESISTANCE LOCUS RECEPTOR-LIKE PROTEIN KINASE-LIKE 1.4"/>
    <property type="match status" value="1"/>
</dbReference>
<evidence type="ECO:0000256" key="1">
    <source>
        <dbReference type="ARBA" id="ARBA00022741"/>
    </source>
</evidence>
<name>A0AA38GX09_TAXCH</name>
<evidence type="ECO:0000313" key="4">
    <source>
        <dbReference type="EMBL" id="KAH9329162.1"/>
    </source>
</evidence>
<organism evidence="4 5">
    <name type="scientific">Taxus chinensis</name>
    <name type="common">Chinese yew</name>
    <name type="synonym">Taxus wallichiana var. chinensis</name>
    <dbReference type="NCBI Taxonomy" id="29808"/>
    <lineage>
        <taxon>Eukaryota</taxon>
        <taxon>Viridiplantae</taxon>
        <taxon>Streptophyta</taxon>
        <taxon>Embryophyta</taxon>
        <taxon>Tracheophyta</taxon>
        <taxon>Spermatophyta</taxon>
        <taxon>Pinopsida</taxon>
        <taxon>Pinidae</taxon>
        <taxon>Conifers II</taxon>
        <taxon>Cupressales</taxon>
        <taxon>Taxaceae</taxon>
        <taxon>Taxus</taxon>
    </lineage>
</organism>
<dbReference type="Proteomes" id="UP000824469">
    <property type="component" value="Unassembled WGS sequence"/>
</dbReference>
<accession>A0AA38GX09</accession>
<evidence type="ECO:0000313" key="5">
    <source>
        <dbReference type="Proteomes" id="UP000824469"/>
    </source>
</evidence>
<feature type="region of interest" description="Disordered" evidence="3">
    <location>
        <begin position="180"/>
        <end position="199"/>
    </location>
</feature>
<keyword evidence="5" id="KW-1185">Reference proteome</keyword>
<sequence length="199" mass="22655">MTVKQPEVRETVSYLREKEQHRLGMKDNLTYLRVKEQCQFEALQKQQAVAEVAYDQKDASTSLECMIHVNNSMGVPQLSLKEVIECGVLEELVDPNLEIDVKHVVKEMVYKVAKLAFRCLAAEKDDRPNMMEVSAQLQEIKQFRYGGCAEKGLNSYNSFDVVQENRKSLSYVHAGSPTSVQEKWRSTSTTPDNSENGFV</sequence>